<proteinExistence type="predicted"/>
<dbReference type="AlphaFoldDB" id="A0A392PV94"/>
<dbReference type="EMBL" id="LXQA010097122">
    <property type="protein sequence ID" value="MCI15592.1"/>
    <property type="molecule type" value="Genomic_DNA"/>
</dbReference>
<organism evidence="1 2">
    <name type="scientific">Trifolium medium</name>
    <dbReference type="NCBI Taxonomy" id="97028"/>
    <lineage>
        <taxon>Eukaryota</taxon>
        <taxon>Viridiplantae</taxon>
        <taxon>Streptophyta</taxon>
        <taxon>Embryophyta</taxon>
        <taxon>Tracheophyta</taxon>
        <taxon>Spermatophyta</taxon>
        <taxon>Magnoliopsida</taxon>
        <taxon>eudicotyledons</taxon>
        <taxon>Gunneridae</taxon>
        <taxon>Pentapetalae</taxon>
        <taxon>rosids</taxon>
        <taxon>fabids</taxon>
        <taxon>Fabales</taxon>
        <taxon>Fabaceae</taxon>
        <taxon>Papilionoideae</taxon>
        <taxon>50 kb inversion clade</taxon>
        <taxon>NPAAA clade</taxon>
        <taxon>Hologalegina</taxon>
        <taxon>IRL clade</taxon>
        <taxon>Trifolieae</taxon>
        <taxon>Trifolium</taxon>
    </lineage>
</organism>
<name>A0A392PV94_9FABA</name>
<evidence type="ECO:0000313" key="2">
    <source>
        <dbReference type="Proteomes" id="UP000265520"/>
    </source>
</evidence>
<evidence type="ECO:0000313" key="1">
    <source>
        <dbReference type="EMBL" id="MCI15592.1"/>
    </source>
</evidence>
<protein>
    <submittedName>
        <fullName evidence="1">Uncharacterized protein</fullName>
    </submittedName>
</protein>
<sequence length="70" mass="7858">MTSTVRLETVTIEGETVIFVCDGWQQLAFGMMRAVDMDLTVPRACEERISYRGCIGTIVSITLDLYEKPP</sequence>
<dbReference type="Proteomes" id="UP000265520">
    <property type="component" value="Unassembled WGS sequence"/>
</dbReference>
<reference evidence="1 2" key="1">
    <citation type="journal article" date="2018" name="Front. Plant Sci.">
        <title>Red Clover (Trifolium pratense) and Zigzag Clover (T. medium) - A Picture of Genomic Similarities and Differences.</title>
        <authorList>
            <person name="Dluhosova J."/>
            <person name="Istvanek J."/>
            <person name="Nedelnik J."/>
            <person name="Repkova J."/>
        </authorList>
    </citation>
    <scope>NUCLEOTIDE SEQUENCE [LARGE SCALE GENOMIC DNA]</scope>
    <source>
        <strain evidence="2">cv. 10/8</strain>
        <tissue evidence="1">Leaf</tissue>
    </source>
</reference>
<comment type="caution">
    <text evidence="1">The sequence shown here is derived from an EMBL/GenBank/DDBJ whole genome shotgun (WGS) entry which is preliminary data.</text>
</comment>
<keyword evidence="2" id="KW-1185">Reference proteome</keyword>
<accession>A0A392PV94</accession>